<protein>
    <submittedName>
        <fullName evidence="1">Uncharacterized protein</fullName>
    </submittedName>
</protein>
<organism evidence="1 2">
    <name type="scientific">Conexivisphaera calida</name>
    <dbReference type="NCBI Taxonomy" id="1874277"/>
    <lineage>
        <taxon>Archaea</taxon>
        <taxon>Nitrososphaerota</taxon>
        <taxon>Conexivisphaeria</taxon>
        <taxon>Conexivisphaerales</taxon>
        <taxon>Conexivisphaeraceae</taxon>
        <taxon>Conexivisphaera</taxon>
    </lineage>
</organism>
<dbReference type="AlphaFoldDB" id="A0A4P2VDZ7"/>
<reference evidence="1 2" key="1">
    <citation type="journal article" date="2019" name="ISME J.">
        <title>Isolation and characterization of a thermophilic sulfur- and iron-reducing thaumarchaeote from a terrestrial acidic hot spring.</title>
        <authorList>
            <person name="Kato S."/>
            <person name="Itoh T."/>
            <person name="Yuki M."/>
            <person name="Nagamori M."/>
            <person name="Ohnishi M."/>
            <person name="Uematsu K."/>
            <person name="Suzuki K."/>
            <person name="Takashina T."/>
            <person name="Ohkuma M."/>
        </authorList>
    </citation>
    <scope>NUCLEOTIDE SEQUENCE [LARGE SCALE GENOMIC DNA]</scope>
    <source>
        <strain evidence="1 2">NAS-02</strain>
    </source>
</reference>
<keyword evidence="2" id="KW-1185">Reference proteome</keyword>
<accession>A0A4P2VDZ7</accession>
<dbReference type="KEGG" id="ccai:NAS2_1444"/>
<proteinExistence type="predicted"/>
<dbReference type="EMBL" id="AP018732">
    <property type="protein sequence ID" value="BBE42829.1"/>
    <property type="molecule type" value="Genomic_DNA"/>
</dbReference>
<dbReference type="Proteomes" id="UP000509448">
    <property type="component" value="Chromosome"/>
</dbReference>
<evidence type="ECO:0000313" key="2">
    <source>
        <dbReference type="Proteomes" id="UP000509448"/>
    </source>
</evidence>
<sequence>MYAIPQVKLEGRPPKPLKSAPDAEEGAEGWVKLLDMQLNGIVSSRVRHVIKRFLKRIGFKDVVVEHEPDRNPLMLRLVAVGYAERPVTRDQVRKVQYLRSTVDEVLREAYVRAGHSSKADPEKLRLKLAEMEPSLRKVYYAA</sequence>
<evidence type="ECO:0000313" key="1">
    <source>
        <dbReference type="EMBL" id="BBE42829.1"/>
    </source>
</evidence>
<gene>
    <name evidence="1" type="ORF">NAS2_1444</name>
</gene>
<name>A0A4P2VDZ7_9ARCH</name>